<keyword evidence="5 10" id="KW-0833">Ubl conjugation pathway</keyword>
<dbReference type="EC" id="2.3.2.26" evidence="3"/>
<evidence type="ECO:0000256" key="5">
    <source>
        <dbReference type="ARBA" id="ARBA00022786"/>
    </source>
</evidence>
<name>A0A8W8JWC1_MAGGI</name>
<dbReference type="EnsemblMetazoa" id="G21280.1">
    <property type="protein sequence ID" value="G21280.1:cds"/>
    <property type="gene ID" value="G21280"/>
</dbReference>
<dbReference type="FunFam" id="3.30.2160.10:FF:000002">
    <property type="entry name" value="Putative Ubiquitin-protein ligase E3C"/>
    <property type="match status" value="1"/>
</dbReference>
<evidence type="ECO:0000256" key="6">
    <source>
        <dbReference type="ARBA" id="ARBA00023018"/>
    </source>
</evidence>
<dbReference type="Pfam" id="PF00632">
    <property type="entry name" value="HECT"/>
    <property type="match status" value="1"/>
</dbReference>
<evidence type="ECO:0000256" key="8">
    <source>
        <dbReference type="ARBA" id="ARBA00067505"/>
    </source>
</evidence>
<evidence type="ECO:0000256" key="2">
    <source>
        <dbReference type="ARBA" id="ARBA00004906"/>
    </source>
</evidence>
<comment type="catalytic activity">
    <reaction evidence="1">
        <text>S-ubiquitinyl-[E2 ubiquitin-conjugating enzyme]-L-cysteine + [acceptor protein]-L-lysine = [E2 ubiquitin-conjugating enzyme]-L-cysteine + N(6)-ubiquitinyl-[acceptor protein]-L-lysine.</text>
        <dbReference type="EC" id="2.3.2.26"/>
    </reaction>
</comment>
<dbReference type="GO" id="GO:0014069">
    <property type="term" value="C:postsynaptic density"/>
    <property type="evidence" value="ECO:0007669"/>
    <property type="project" value="UniProtKB-SubCell"/>
</dbReference>
<dbReference type="PANTHER" id="PTHR45700:SF3">
    <property type="entry name" value="UBIQUITIN-PROTEIN LIGASE E3B"/>
    <property type="match status" value="1"/>
</dbReference>
<dbReference type="InterPro" id="IPR035983">
    <property type="entry name" value="Hect_E3_ubiquitin_ligase"/>
</dbReference>
<dbReference type="PANTHER" id="PTHR45700">
    <property type="entry name" value="UBIQUITIN-PROTEIN LIGASE E3C"/>
    <property type="match status" value="1"/>
</dbReference>
<evidence type="ECO:0000256" key="7">
    <source>
        <dbReference type="ARBA" id="ARBA00034105"/>
    </source>
</evidence>
<evidence type="ECO:0000256" key="3">
    <source>
        <dbReference type="ARBA" id="ARBA00012485"/>
    </source>
</evidence>
<comment type="pathway">
    <text evidence="2">Protein modification; protein ubiquitination.</text>
</comment>
<evidence type="ECO:0000313" key="12">
    <source>
        <dbReference type="EnsemblMetazoa" id="G21280.1:cds"/>
    </source>
</evidence>
<evidence type="ECO:0000256" key="10">
    <source>
        <dbReference type="PROSITE-ProRule" id="PRU00104"/>
    </source>
</evidence>
<dbReference type="FunFam" id="3.30.2410.10:FF:000012">
    <property type="entry name" value="Ubiquitin-protein ligase E3B"/>
    <property type="match status" value="1"/>
</dbReference>
<dbReference type="GO" id="GO:0006511">
    <property type="term" value="P:ubiquitin-dependent protein catabolic process"/>
    <property type="evidence" value="ECO:0007669"/>
    <property type="project" value="TreeGrafter"/>
</dbReference>
<accession>A0A8W8JWC1</accession>
<dbReference type="AlphaFoldDB" id="A0A8W8JWC1"/>
<dbReference type="InterPro" id="IPR000569">
    <property type="entry name" value="HECT_dom"/>
</dbReference>
<dbReference type="PROSITE" id="PS50237">
    <property type="entry name" value="HECT"/>
    <property type="match status" value="1"/>
</dbReference>
<evidence type="ECO:0000256" key="9">
    <source>
        <dbReference type="ARBA" id="ARBA00077267"/>
    </source>
</evidence>
<feature type="domain" description="HECT" evidence="11">
    <location>
        <begin position="21"/>
        <end position="262"/>
    </location>
</feature>
<proteinExistence type="predicted"/>
<dbReference type="Gene3D" id="3.30.2410.10">
    <property type="entry name" value="Hect, E3 ligase catalytic domain"/>
    <property type="match status" value="1"/>
</dbReference>
<dbReference type="Proteomes" id="UP000005408">
    <property type="component" value="Unassembled WGS sequence"/>
</dbReference>
<dbReference type="Gene3D" id="3.30.2160.10">
    <property type="entry name" value="Hect, E3 ligase catalytic domain"/>
    <property type="match status" value="1"/>
</dbReference>
<dbReference type="GO" id="GO:0000209">
    <property type="term" value="P:protein polyubiquitination"/>
    <property type="evidence" value="ECO:0007669"/>
    <property type="project" value="InterPro"/>
</dbReference>
<sequence>MGIGFGTSHYKASLHKSRRCYKFLWKLQHYEGDVGDLDLTFSCDEDCMGRLETHELVPGGKAMPVTNENKILYVHLMAHFRMYRQIKEQTAAFRRGFRSVINPDLLLMFSAPEFQKLISGDNADLDIQDLRRHTRYYGGYHNGHKVISWLWDIVTNDFTPQERALFLKFVTSCSKPPLLGFVNLEPPFSVRCVEVSDDQDTGDTVGSVLKGFFNLKKKDPIGRLPTSSTCFNLLKLPNYQKKSTLRDKLRYAISSNTGFELS</sequence>
<evidence type="ECO:0000256" key="1">
    <source>
        <dbReference type="ARBA" id="ARBA00000885"/>
    </source>
</evidence>
<reference evidence="12" key="1">
    <citation type="submission" date="2022-08" db="UniProtKB">
        <authorList>
            <consortium name="EnsemblMetazoa"/>
        </authorList>
    </citation>
    <scope>IDENTIFICATION</scope>
    <source>
        <strain evidence="12">05x7-T-G4-1.051#20</strain>
    </source>
</reference>
<keyword evidence="4" id="KW-0808">Transferase</keyword>
<dbReference type="Gene3D" id="3.90.1750.10">
    <property type="entry name" value="Hect, E3 ligase catalytic domains"/>
    <property type="match status" value="1"/>
</dbReference>
<dbReference type="GO" id="GO:0061630">
    <property type="term" value="F:ubiquitin protein ligase activity"/>
    <property type="evidence" value="ECO:0007669"/>
    <property type="project" value="UniProtKB-EC"/>
</dbReference>
<comment type="subcellular location">
    <subcellularLocation>
        <location evidence="7">Postsynaptic density</location>
    </subcellularLocation>
</comment>
<protein>
    <recommendedName>
        <fullName evidence="8">Ubiquitin-protein ligase E3B</fullName>
        <ecNumber evidence="3">2.3.2.26</ecNumber>
    </recommendedName>
    <alternativeName>
        <fullName evidence="9">HECT-type ubiquitin transferase E3B</fullName>
    </alternativeName>
</protein>
<dbReference type="InterPro" id="IPR044611">
    <property type="entry name" value="E3A/B/C-like"/>
</dbReference>
<keyword evidence="13" id="KW-1185">Reference proteome</keyword>
<dbReference type="SMART" id="SM00119">
    <property type="entry name" value="HECTc"/>
    <property type="match status" value="1"/>
</dbReference>
<evidence type="ECO:0000256" key="4">
    <source>
        <dbReference type="ARBA" id="ARBA00022679"/>
    </source>
</evidence>
<evidence type="ECO:0000259" key="11">
    <source>
        <dbReference type="PROSITE" id="PS50237"/>
    </source>
</evidence>
<organism evidence="12 13">
    <name type="scientific">Magallana gigas</name>
    <name type="common">Pacific oyster</name>
    <name type="synonym">Crassostrea gigas</name>
    <dbReference type="NCBI Taxonomy" id="29159"/>
    <lineage>
        <taxon>Eukaryota</taxon>
        <taxon>Metazoa</taxon>
        <taxon>Spiralia</taxon>
        <taxon>Lophotrochozoa</taxon>
        <taxon>Mollusca</taxon>
        <taxon>Bivalvia</taxon>
        <taxon>Autobranchia</taxon>
        <taxon>Pteriomorphia</taxon>
        <taxon>Ostreida</taxon>
        <taxon>Ostreoidea</taxon>
        <taxon>Ostreidae</taxon>
        <taxon>Magallana</taxon>
    </lineage>
</organism>
<dbReference type="SUPFAM" id="SSF56204">
    <property type="entry name" value="Hect, E3 ligase catalytic domain"/>
    <property type="match status" value="1"/>
</dbReference>
<feature type="active site" description="Glycyl thioester intermediate" evidence="10">
    <location>
        <position position="230"/>
    </location>
</feature>
<keyword evidence="6" id="KW-0770">Synapse</keyword>
<evidence type="ECO:0000313" key="13">
    <source>
        <dbReference type="Proteomes" id="UP000005408"/>
    </source>
</evidence>